<dbReference type="EMBL" id="JACOGF010000005">
    <property type="protein sequence ID" value="MBC3918296.1"/>
    <property type="molecule type" value="Genomic_DNA"/>
</dbReference>
<feature type="domain" description="HTH lysR-type" evidence="5">
    <location>
        <begin position="4"/>
        <end position="61"/>
    </location>
</feature>
<comment type="similarity">
    <text evidence="1">Belongs to the LysR transcriptional regulatory family.</text>
</comment>
<dbReference type="InterPro" id="IPR036388">
    <property type="entry name" value="WH-like_DNA-bd_sf"/>
</dbReference>
<evidence type="ECO:0000256" key="1">
    <source>
        <dbReference type="ARBA" id="ARBA00009437"/>
    </source>
</evidence>
<dbReference type="InterPro" id="IPR036390">
    <property type="entry name" value="WH_DNA-bd_sf"/>
</dbReference>
<reference evidence="6 7" key="1">
    <citation type="submission" date="2020-08" db="EMBL/GenBank/DDBJ databases">
        <title>Novel species isolated from subtropical streams in China.</title>
        <authorList>
            <person name="Lu H."/>
        </authorList>
    </citation>
    <scope>NUCLEOTIDE SEQUENCE [LARGE SCALE GENOMIC DNA]</scope>
    <source>
        <strain evidence="6 7">CY18W</strain>
    </source>
</reference>
<dbReference type="PANTHER" id="PTHR30537:SF21">
    <property type="entry name" value="HTH-TYPE TRANSCRIPTIONAL REGULATOR SINR-RELATED"/>
    <property type="match status" value="1"/>
</dbReference>
<evidence type="ECO:0000256" key="3">
    <source>
        <dbReference type="ARBA" id="ARBA00023125"/>
    </source>
</evidence>
<organism evidence="6 7">
    <name type="scientific">Undibacterium hunanense</name>
    <dbReference type="NCBI Taxonomy" id="2762292"/>
    <lineage>
        <taxon>Bacteria</taxon>
        <taxon>Pseudomonadati</taxon>
        <taxon>Pseudomonadota</taxon>
        <taxon>Betaproteobacteria</taxon>
        <taxon>Burkholderiales</taxon>
        <taxon>Oxalobacteraceae</taxon>
        <taxon>Undibacterium</taxon>
    </lineage>
</organism>
<proteinExistence type="inferred from homology"/>
<evidence type="ECO:0000256" key="2">
    <source>
        <dbReference type="ARBA" id="ARBA00023015"/>
    </source>
</evidence>
<protein>
    <submittedName>
        <fullName evidence="6">LysR family transcriptional regulator</fullName>
    </submittedName>
</protein>
<evidence type="ECO:0000313" key="6">
    <source>
        <dbReference type="EMBL" id="MBC3918296.1"/>
    </source>
</evidence>
<sequence>MKIENISDLHVLVQTARCGSLSGAASVLGMTPAAASAAMKRLETQLGTRLFERSTRALRITSQGQILLDYAQRAFDLLDEGESQVSEARTALVGTIRVAAPSDLTRTTLLPWLDEFLALHPGVQLALNVGDRPLDVVRDEVDVALRYGTLTDSRLVARLLCDNRPVLCAAPSYLARHPAPTSPQDLIQHNCLIFERNGRLHKTWRFAQQGKWKEVRVSGDRSADDASLARMWAVAGAGVIFKSLIDVRQELEDGKLVALLTDWETDPYPLHALLPSGRFVPNRVRALVEFLGRKFGDSCKKSQLK</sequence>
<evidence type="ECO:0000313" key="7">
    <source>
        <dbReference type="Proteomes" id="UP000650424"/>
    </source>
</evidence>
<dbReference type="RefSeq" id="WP_186947546.1">
    <property type="nucleotide sequence ID" value="NZ_JACOGF010000005.1"/>
</dbReference>
<dbReference type="SUPFAM" id="SSF46785">
    <property type="entry name" value="Winged helix' DNA-binding domain"/>
    <property type="match status" value="1"/>
</dbReference>
<dbReference type="PROSITE" id="PS50931">
    <property type="entry name" value="HTH_LYSR"/>
    <property type="match status" value="1"/>
</dbReference>
<dbReference type="CDD" id="cd08422">
    <property type="entry name" value="PBP2_CrgA_like"/>
    <property type="match status" value="1"/>
</dbReference>
<dbReference type="Pfam" id="PF00126">
    <property type="entry name" value="HTH_1"/>
    <property type="match status" value="1"/>
</dbReference>
<evidence type="ECO:0000259" key="5">
    <source>
        <dbReference type="PROSITE" id="PS50931"/>
    </source>
</evidence>
<keyword evidence="3" id="KW-0238">DNA-binding</keyword>
<dbReference type="InterPro" id="IPR000847">
    <property type="entry name" value="LysR_HTH_N"/>
</dbReference>
<dbReference type="Pfam" id="PF03466">
    <property type="entry name" value="LysR_substrate"/>
    <property type="match status" value="1"/>
</dbReference>
<keyword evidence="2" id="KW-0805">Transcription regulation</keyword>
<dbReference type="Proteomes" id="UP000650424">
    <property type="component" value="Unassembled WGS sequence"/>
</dbReference>
<comment type="caution">
    <text evidence="6">The sequence shown here is derived from an EMBL/GenBank/DDBJ whole genome shotgun (WGS) entry which is preliminary data.</text>
</comment>
<keyword evidence="4" id="KW-0804">Transcription</keyword>
<dbReference type="Gene3D" id="3.40.190.290">
    <property type="match status" value="1"/>
</dbReference>
<dbReference type="InterPro" id="IPR005119">
    <property type="entry name" value="LysR_subst-bd"/>
</dbReference>
<evidence type="ECO:0000256" key="4">
    <source>
        <dbReference type="ARBA" id="ARBA00023163"/>
    </source>
</evidence>
<keyword evidence="7" id="KW-1185">Reference proteome</keyword>
<dbReference type="PANTHER" id="PTHR30537">
    <property type="entry name" value="HTH-TYPE TRANSCRIPTIONAL REGULATOR"/>
    <property type="match status" value="1"/>
</dbReference>
<dbReference type="InterPro" id="IPR058163">
    <property type="entry name" value="LysR-type_TF_proteobact-type"/>
</dbReference>
<gene>
    <name evidence="6" type="ORF">H8L32_12465</name>
</gene>
<dbReference type="SUPFAM" id="SSF53850">
    <property type="entry name" value="Periplasmic binding protein-like II"/>
    <property type="match status" value="1"/>
</dbReference>
<accession>A0ABR6ZQZ1</accession>
<name>A0ABR6ZQZ1_9BURK</name>
<dbReference type="Gene3D" id="1.10.10.10">
    <property type="entry name" value="Winged helix-like DNA-binding domain superfamily/Winged helix DNA-binding domain"/>
    <property type="match status" value="1"/>
</dbReference>